<dbReference type="Proteomes" id="UP000029084">
    <property type="component" value="Chromosome"/>
</dbReference>
<evidence type="ECO:0000313" key="7">
    <source>
        <dbReference type="EMBL" id="AKV76413.1"/>
    </source>
</evidence>
<dbReference type="Proteomes" id="UP000062475">
    <property type="component" value="Chromosome"/>
</dbReference>
<evidence type="ECO:0000313" key="6">
    <source>
        <dbReference type="EMBL" id="AKV74174.1"/>
    </source>
</evidence>
<evidence type="ECO:0000313" key="10">
    <source>
        <dbReference type="EMBL" id="AKV83153.1"/>
    </source>
</evidence>
<dbReference type="Proteomes" id="UP000061362">
    <property type="component" value="Chromosome"/>
</dbReference>
<evidence type="ECO:0000313" key="13">
    <source>
        <dbReference type="Proteomes" id="UP000061362"/>
    </source>
</evidence>
<organism evidence="5 11">
    <name type="scientific">Metallosphaera sedula</name>
    <dbReference type="NCBI Taxonomy" id="43687"/>
    <lineage>
        <taxon>Archaea</taxon>
        <taxon>Thermoproteota</taxon>
        <taxon>Thermoprotei</taxon>
        <taxon>Sulfolobales</taxon>
        <taxon>Sulfolobaceae</taxon>
        <taxon>Metallosphaera</taxon>
    </lineage>
</organism>
<evidence type="ECO:0000313" key="16">
    <source>
        <dbReference type="Proteomes" id="UP000068832"/>
    </source>
</evidence>
<evidence type="ECO:0000313" key="12">
    <source>
        <dbReference type="Proteomes" id="UP000056255"/>
    </source>
</evidence>
<dbReference type="EMBL" id="CP008822">
    <property type="protein sequence ID" value="AIM27287.1"/>
    <property type="molecule type" value="Genomic_DNA"/>
</dbReference>
<evidence type="ECO:0000256" key="1">
    <source>
        <dbReference type="ARBA" id="ARBA00022723"/>
    </source>
</evidence>
<dbReference type="InterPro" id="IPR006483">
    <property type="entry name" value="CRISPR-assoc_Cas3_HD"/>
</dbReference>
<evidence type="ECO:0000313" key="11">
    <source>
        <dbReference type="Proteomes" id="UP000029084"/>
    </source>
</evidence>
<keyword evidence="1" id="KW-0479">Metal-binding</keyword>
<dbReference type="Proteomes" id="UP000056255">
    <property type="component" value="Chromosome"/>
</dbReference>
<dbReference type="Pfam" id="PF18019">
    <property type="entry name" value="Cas3_HD"/>
    <property type="match status" value="1"/>
</dbReference>
<keyword evidence="2" id="KW-0378">Hydrolase</keyword>
<dbReference type="EMBL" id="CP012174">
    <property type="protein sequence ID" value="AKV78665.1"/>
    <property type="molecule type" value="Genomic_DNA"/>
</dbReference>
<evidence type="ECO:0000313" key="14">
    <source>
        <dbReference type="Proteomes" id="UP000062398"/>
    </source>
</evidence>
<dbReference type="GeneID" id="91755617"/>
<dbReference type="EMBL" id="CP012172">
    <property type="protein sequence ID" value="AKV74174.1"/>
    <property type="molecule type" value="Genomic_DNA"/>
</dbReference>
<dbReference type="PROSITE" id="PS51643">
    <property type="entry name" value="HD_CAS3"/>
    <property type="match status" value="1"/>
</dbReference>
<reference evidence="13 14" key="2">
    <citation type="journal article" date="2015" name="Genome Announc.">
        <title>Complete Genome Sequences of Evolved Arsenate-Resistant Metallosphaera sedula Strains.</title>
        <authorList>
            <person name="Ai C."/>
            <person name="McCarthy S."/>
            <person name="Schackwitz W."/>
            <person name="Martin J."/>
            <person name="Lipzen A."/>
            <person name="Blum P."/>
        </authorList>
    </citation>
    <scope>NUCLEOTIDE SEQUENCE [LARGE SCALE GENOMIC DNA]</scope>
    <source>
        <strain evidence="8 14">ARS120-1</strain>
        <strain evidence="9 13">ARS120-2</strain>
        <strain evidence="6 16">ARS50-1</strain>
        <strain evidence="7 15">ARS50-2</strain>
    </source>
</reference>
<dbReference type="EMBL" id="CP012173">
    <property type="protein sequence ID" value="AKV76413.1"/>
    <property type="molecule type" value="Genomic_DNA"/>
</dbReference>
<dbReference type="CDD" id="cd10013">
    <property type="entry name" value="Cas3''_I"/>
    <property type="match status" value="1"/>
</dbReference>
<dbReference type="AlphaFoldDB" id="A0A088E6B4"/>
<sequence length="252" mass="29666">MKPCAFEGQGLRDHALGSVREVQRVFGESYFQVMKRRIDALVRRLDNKQSLDSSFIKGISAEQWRDLTFFLVAFHDIGKAGEFYQNKFNEDCTPKERASFAFHEVGSSLYLYRLRWRNDILRFWSVLTTMNHLNAIRSLDNLEEARRWISKEPAILHLRRYGSLGELEVFAERVSWAVKVTPPENYNVGDLQDMETWLRDKTNLRLNKGYLLLLLPVIVGDNLDSSAQRERDEDSRRKRRFIRALEEMYHAS</sequence>
<dbReference type="Proteomes" id="UP000062398">
    <property type="component" value="Chromosome"/>
</dbReference>
<protein>
    <submittedName>
        <fullName evidence="5">CRISPR-associated nuclease, Cas3 family</fullName>
    </submittedName>
</protein>
<dbReference type="Gene3D" id="1.10.3210.30">
    <property type="match status" value="1"/>
</dbReference>
<dbReference type="OrthoDB" id="34771at2157"/>
<feature type="domain" description="HD Cas3-type" evidence="4">
    <location>
        <begin position="44"/>
        <end position="223"/>
    </location>
</feature>
<proteinExistence type="predicted"/>
<reference evidence="10 12" key="3">
    <citation type="submission" date="2015-07" db="EMBL/GenBank/DDBJ databases">
        <title>Physiological, transcriptional responses and genome re-sequencing of acid resistant extremely thermoacidophilic Metallosphaera sedula SARC-M1.</title>
        <authorList>
            <person name="Ai C."/>
            <person name="McCarthy S."/>
            <person name="Eckrich V."/>
            <person name="Rudrappa D."/>
            <person name="Qiu G."/>
            <person name="Blum P."/>
        </authorList>
    </citation>
    <scope>NUCLEOTIDE SEQUENCE [LARGE SCALE GENOMIC DNA]</scope>
    <source>
        <strain evidence="10 12">SARC-M1</strain>
    </source>
</reference>
<evidence type="ECO:0000256" key="3">
    <source>
        <dbReference type="ARBA" id="ARBA00023118"/>
    </source>
</evidence>
<name>A0A088E6B4_9CREN</name>
<dbReference type="EMBL" id="CP012175">
    <property type="protein sequence ID" value="AKV80910.1"/>
    <property type="molecule type" value="Genomic_DNA"/>
</dbReference>
<evidence type="ECO:0000259" key="4">
    <source>
        <dbReference type="PROSITE" id="PS51643"/>
    </source>
</evidence>
<dbReference type="GO" id="GO:0051607">
    <property type="term" value="P:defense response to virus"/>
    <property type="evidence" value="ECO:0007669"/>
    <property type="project" value="UniProtKB-KW"/>
</dbReference>
<dbReference type="EMBL" id="CP012176">
    <property type="protein sequence ID" value="AKV83153.1"/>
    <property type="molecule type" value="Genomic_DNA"/>
</dbReference>
<reference evidence="5 11" key="1">
    <citation type="journal article" date="2014" name="J. Bacteriol.">
        <title>Role of an Archaeal PitA Transporter in the Copper and Arsenic Resistance of Metallosphaera sedula, an Extreme Thermoacidophile.</title>
        <authorList>
            <person name="McCarthy S."/>
            <person name="Ai C."/>
            <person name="Wheaton G."/>
            <person name="Tevatia R."/>
            <person name="Eckrich V."/>
            <person name="Kelly R."/>
            <person name="Blum P."/>
        </authorList>
    </citation>
    <scope>NUCLEOTIDE SEQUENCE [LARGE SCALE GENOMIC DNA]</scope>
    <source>
        <strain evidence="5 11">CuR1</strain>
    </source>
</reference>
<dbReference type="RefSeq" id="WP_012021088.1">
    <property type="nucleotide sequence ID" value="NZ_AP019770.1"/>
</dbReference>
<dbReference type="GO" id="GO:0016787">
    <property type="term" value="F:hydrolase activity"/>
    <property type="evidence" value="ECO:0007669"/>
    <property type="project" value="UniProtKB-KW"/>
</dbReference>
<accession>A0A088E6B4</accession>
<dbReference type="Proteomes" id="UP000068832">
    <property type="component" value="Chromosome"/>
</dbReference>
<evidence type="ECO:0000313" key="5">
    <source>
        <dbReference type="EMBL" id="AIM27287.1"/>
    </source>
</evidence>
<keyword evidence="3" id="KW-0051">Antiviral defense</keyword>
<dbReference type="PATRIC" id="fig|43687.5.peg.1191"/>
<gene>
    <name evidence="5" type="ORF">HA72_1140</name>
    <name evidence="6" type="ORF">MsedA_1156</name>
    <name evidence="7" type="ORF">MsedB_1158</name>
    <name evidence="8" type="ORF">MsedC_1156</name>
    <name evidence="9" type="ORF">MsedD_1157</name>
    <name evidence="10" type="ORF">MsedE_1159</name>
</gene>
<evidence type="ECO:0000313" key="15">
    <source>
        <dbReference type="Proteomes" id="UP000062475"/>
    </source>
</evidence>
<evidence type="ECO:0000256" key="2">
    <source>
        <dbReference type="ARBA" id="ARBA00022801"/>
    </source>
</evidence>
<dbReference type="InterPro" id="IPR038257">
    <property type="entry name" value="CRISPR-assoc_Cas3_HD_sf"/>
</dbReference>
<evidence type="ECO:0000313" key="8">
    <source>
        <dbReference type="EMBL" id="AKV78665.1"/>
    </source>
</evidence>
<dbReference type="GO" id="GO:0046872">
    <property type="term" value="F:metal ion binding"/>
    <property type="evidence" value="ECO:0007669"/>
    <property type="project" value="UniProtKB-KW"/>
</dbReference>
<dbReference type="OMA" id="DYTFDDY"/>
<evidence type="ECO:0000313" key="9">
    <source>
        <dbReference type="EMBL" id="AKV80910.1"/>
    </source>
</evidence>